<feature type="region of interest" description="Disordered" evidence="1">
    <location>
        <begin position="1"/>
        <end position="34"/>
    </location>
</feature>
<reference evidence="3" key="1">
    <citation type="journal article" date="2008" name="Nat. Genet.">
        <title>The Pristionchus pacificus genome provides a unique perspective on nematode lifestyle and parasitism.</title>
        <authorList>
            <person name="Dieterich C."/>
            <person name="Clifton S.W."/>
            <person name="Schuster L.N."/>
            <person name="Chinwalla A."/>
            <person name="Delehaunty K."/>
            <person name="Dinkelacker I."/>
            <person name="Fulton L."/>
            <person name="Fulton R."/>
            <person name="Godfrey J."/>
            <person name="Minx P."/>
            <person name="Mitreva M."/>
            <person name="Roeseler W."/>
            <person name="Tian H."/>
            <person name="Witte H."/>
            <person name="Yang S.P."/>
            <person name="Wilson R.K."/>
            <person name="Sommer R.J."/>
        </authorList>
    </citation>
    <scope>NUCLEOTIDE SEQUENCE [LARGE SCALE GENOMIC DNA]</scope>
    <source>
        <strain evidence="3">PS312</strain>
    </source>
</reference>
<accession>A0A8R1UIN0</accession>
<organism evidence="2 3">
    <name type="scientific">Pristionchus pacificus</name>
    <name type="common">Parasitic nematode worm</name>
    <dbReference type="NCBI Taxonomy" id="54126"/>
    <lineage>
        <taxon>Eukaryota</taxon>
        <taxon>Metazoa</taxon>
        <taxon>Ecdysozoa</taxon>
        <taxon>Nematoda</taxon>
        <taxon>Chromadorea</taxon>
        <taxon>Rhabditida</taxon>
        <taxon>Rhabditina</taxon>
        <taxon>Diplogasteromorpha</taxon>
        <taxon>Diplogasteroidea</taxon>
        <taxon>Neodiplogasteridae</taxon>
        <taxon>Pristionchus</taxon>
    </lineage>
</organism>
<dbReference type="EnsemblMetazoa" id="PPA27922.1">
    <property type="protein sequence ID" value="PPA27922.1"/>
    <property type="gene ID" value="WBGene00117476"/>
</dbReference>
<evidence type="ECO:0000313" key="2">
    <source>
        <dbReference type="EnsemblMetazoa" id="PPA27922.1"/>
    </source>
</evidence>
<dbReference type="Proteomes" id="UP000005239">
    <property type="component" value="Unassembled WGS sequence"/>
</dbReference>
<gene>
    <name evidence="2" type="primary">WBGene00117476</name>
</gene>
<reference evidence="2" key="2">
    <citation type="submission" date="2022-06" db="UniProtKB">
        <authorList>
            <consortium name="EnsemblMetazoa"/>
        </authorList>
    </citation>
    <scope>IDENTIFICATION</scope>
    <source>
        <strain evidence="2">PS312</strain>
    </source>
</reference>
<evidence type="ECO:0000256" key="1">
    <source>
        <dbReference type="SAM" id="MobiDB-lite"/>
    </source>
</evidence>
<feature type="compositionally biased region" description="Low complexity" evidence="1">
    <location>
        <begin position="1"/>
        <end position="19"/>
    </location>
</feature>
<name>A0A2A6CH41_PRIPA</name>
<protein>
    <submittedName>
        <fullName evidence="2">Uncharacterized protein</fullName>
    </submittedName>
</protein>
<feature type="compositionally biased region" description="Pro residues" evidence="1">
    <location>
        <begin position="20"/>
        <end position="34"/>
    </location>
</feature>
<proteinExistence type="predicted"/>
<keyword evidence="3" id="KW-1185">Reference proteome</keyword>
<dbReference type="AlphaFoldDB" id="A0A2A6CH41"/>
<accession>A0A2A6CH41</accession>
<sequence>MTASNSNNANSDNVPENADPLPPPPSPAVPPPRAISPLFVALSQALPNPAPGPAHQVPHVHTFNPFFDHAAAERIPDFIRVRNPFLRDDYQ</sequence>
<evidence type="ECO:0000313" key="3">
    <source>
        <dbReference type="Proteomes" id="UP000005239"/>
    </source>
</evidence>